<dbReference type="Pfam" id="PF01497">
    <property type="entry name" value="Peripla_BP_2"/>
    <property type="match status" value="1"/>
</dbReference>
<dbReference type="SUPFAM" id="SSF53807">
    <property type="entry name" value="Helical backbone' metal receptor"/>
    <property type="match status" value="1"/>
</dbReference>
<keyword evidence="1" id="KW-0812">Transmembrane</keyword>
<accession>A0AA37BRT4</accession>
<reference evidence="3" key="1">
    <citation type="journal article" date="2014" name="Int. J. Syst. Evol. Microbiol.">
        <title>Complete genome sequence of Corynebacterium casei LMG S-19264T (=DSM 44701T), isolated from a smear-ripened cheese.</title>
        <authorList>
            <consortium name="US DOE Joint Genome Institute (JGI-PGF)"/>
            <person name="Walter F."/>
            <person name="Albersmeier A."/>
            <person name="Kalinowski J."/>
            <person name="Ruckert C."/>
        </authorList>
    </citation>
    <scope>NUCLEOTIDE SEQUENCE</scope>
    <source>
        <strain evidence="3">JCM 13583</strain>
    </source>
</reference>
<feature type="domain" description="Fe/B12 periplasmic-binding" evidence="2">
    <location>
        <begin position="55"/>
        <end position="304"/>
    </location>
</feature>
<dbReference type="AlphaFoldDB" id="A0AA37BRT4"/>
<dbReference type="RefSeq" id="WP_188680998.1">
    <property type="nucleotide sequence ID" value="NZ_BMNY01000001.1"/>
</dbReference>
<dbReference type="PANTHER" id="PTHR30535">
    <property type="entry name" value="VITAMIN B12-BINDING PROTEIN"/>
    <property type="match status" value="1"/>
</dbReference>
<reference evidence="3" key="2">
    <citation type="submission" date="2022-09" db="EMBL/GenBank/DDBJ databases">
        <authorList>
            <person name="Sun Q."/>
            <person name="Ohkuma M."/>
        </authorList>
    </citation>
    <scope>NUCLEOTIDE SEQUENCE</scope>
    <source>
        <strain evidence="3">JCM 13583</strain>
    </source>
</reference>
<feature type="transmembrane region" description="Helical" evidence="1">
    <location>
        <begin position="6"/>
        <end position="27"/>
    </location>
</feature>
<evidence type="ECO:0000313" key="3">
    <source>
        <dbReference type="EMBL" id="GGM74949.1"/>
    </source>
</evidence>
<protein>
    <submittedName>
        <fullName evidence="3">ABC transporter substrate-binding protein</fullName>
    </submittedName>
</protein>
<keyword evidence="1" id="KW-0472">Membrane</keyword>
<dbReference type="EMBL" id="BMNY01000001">
    <property type="protein sequence ID" value="GGM74949.1"/>
    <property type="molecule type" value="Genomic_DNA"/>
</dbReference>
<organism evidence="3 4">
    <name type="scientific">Thermogymnomonas acidicola</name>
    <dbReference type="NCBI Taxonomy" id="399579"/>
    <lineage>
        <taxon>Archaea</taxon>
        <taxon>Methanobacteriati</taxon>
        <taxon>Thermoplasmatota</taxon>
        <taxon>Thermoplasmata</taxon>
        <taxon>Thermoplasmatales</taxon>
        <taxon>Thermogymnomonas</taxon>
    </lineage>
</organism>
<evidence type="ECO:0000313" key="4">
    <source>
        <dbReference type="Proteomes" id="UP000632195"/>
    </source>
</evidence>
<proteinExistence type="predicted"/>
<keyword evidence="4" id="KW-1185">Reference proteome</keyword>
<keyword evidence="1" id="KW-1133">Transmembrane helix</keyword>
<dbReference type="PANTHER" id="PTHR30535:SF34">
    <property type="entry name" value="MOLYBDATE-BINDING PROTEIN MOLA"/>
    <property type="match status" value="1"/>
</dbReference>
<dbReference type="PROSITE" id="PS50983">
    <property type="entry name" value="FE_B12_PBP"/>
    <property type="match status" value="1"/>
</dbReference>
<name>A0AA37BRT4_9ARCH</name>
<dbReference type="Gene3D" id="3.40.50.1980">
    <property type="entry name" value="Nitrogenase molybdenum iron protein domain"/>
    <property type="match status" value="2"/>
</dbReference>
<comment type="caution">
    <text evidence="3">The sequence shown here is derived from an EMBL/GenBank/DDBJ whole genome shotgun (WGS) entry which is preliminary data.</text>
</comment>
<sequence>MKNSTFWSIAVVIVVVVVAFSVVGYHYRAPQPQRGEIVIHDALGTKFVFQQPLTRIVSLDPSATVTLYALGAYKDLVGGNPFDYYPPNETLPNVGNSFSVNYEELVNLSPQAVLGYGTTMPSYGYTINNTLDIPFILDNPESFSQIENFTLMLGELTGTESNASKIVDWMNESIDAIDSALSQIHQRYTVFYYLYAPGDWTAGNGTFLNQIFQYSGLINIATAPGYYEVNPSFIANATANNSPQVILLDQYVNYSNVQVEPFNSTPAYIDHRVYTLFNDSFFNEPDFRIMYAIQWLIYEVYHVYVQLPQFPIALKYPPTLGMPSI</sequence>
<evidence type="ECO:0000256" key="1">
    <source>
        <dbReference type="SAM" id="Phobius"/>
    </source>
</evidence>
<dbReference type="InterPro" id="IPR050902">
    <property type="entry name" value="ABC_Transporter_SBP"/>
</dbReference>
<dbReference type="InterPro" id="IPR002491">
    <property type="entry name" value="ABC_transptr_periplasmic_BD"/>
</dbReference>
<gene>
    <name evidence="3" type="ORF">GCM10007108_11130</name>
</gene>
<dbReference type="Proteomes" id="UP000632195">
    <property type="component" value="Unassembled WGS sequence"/>
</dbReference>
<evidence type="ECO:0000259" key="2">
    <source>
        <dbReference type="PROSITE" id="PS50983"/>
    </source>
</evidence>